<organism evidence="2">
    <name type="scientific">Aegilops tauschii</name>
    <name type="common">Tausch's goatgrass</name>
    <name type="synonym">Aegilops squarrosa</name>
    <dbReference type="NCBI Taxonomy" id="37682"/>
    <lineage>
        <taxon>Eukaryota</taxon>
        <taxon>Viridiplantae</taxon>
        <taxon>Streptophyta</taxon>
        <taxon>Embryophyta</taxon>
        <taxon>Tracheophyta</taxon>
        <taxon>Spermatophyta</taxon>
        <taxon>Magnoliopsida</taxon>
        <taxon>Liliopsida</taxon>
        <taxon>Poales</taxon>
        <taxon>Poaceae</taxon>
        <taxon>BOP clade</taxon>
        <taxon>Pooideae</taxon>
        <taxon>Triticodae</taxon>
        <taxon>Triticeae</taxon>
        <taxon>Triticinae</taxon>
        <taxon>Aegilops</taxon>
    </lineage>
</organism>
<proteinExistence type="predicted"/>
<dbReference type="PANTHER" id="PTHR34145">
    <property type="entry name" value="OS02G0105600 PROTEIN"/>
    <property type="match status" value="1"/>
</dbReference>
<sequence length="739" mass="83555">MTTDTVIRRISSLDYSYPVMRAPSEPVEYNLSYHLPFIAPSNQRLPGVHSRDFLAKNCQPWDGDHATLGAFARVGLPGSVDRLLWWLKETVCAASKMMTIMLTEEYLVPVFQRQACACWITMDMYCGASWYVWFLRVYRQDVERKDILRHIHAKMTLRDAARAACASRTFRHNWICRPNLAFSLGTLGLNRNASRDVITRDLISKIDLIMQNRSGIGVKTLDIDLYSCDNIDFAYLDSWLRIAVTPGIEELILTLPLPTIVFENAVPIISVYNFPCSLLSNGSGNSIQYLDLCYCTLRPMADLGCLRSLTRLHMSCTRITGDELWCLLSNSPALVCLKLLHCEEIFSLKIPSLLQRLRFLEVAYCDRLQVVESNAPNLTTFYFAGFVGQISLGGSLQVKTLRMICFHQTNIVCYARQNLLAIAPNVETLTISSLNEVYSETLDDYYGLAMPGDKSKVVIHWNAIKVSDVFMQMVNTPMLSSKFLHLKLLQISLVGMAFSGAYDYLSLVSFLDASPCLETFVLAISQHRMQHASILGEPSHDLRQIPEQRHDKLKSVTITGFCSAKSLVELTCHILENTTSLDCLTLDTTCHPSCSVTKSDKCHPLILMDGDSLVEAQKALLAIRKYIVGKVPPMVKLNILEPCSRCHAVESLVSTAATLLQVEKHATFYKEHCYAYDDFHRTLYIEPSLCRCKLQGTTGHVQDRITRHLPTQQRHQIQNPRHLDNWQRLGLIFPDSTMA</sequence>
<dbReference type="PANTHER" id="PTHR34145:SF38">
    <property type="entry name" value="EXPRESSED PROTEIN"/>
    <property type="match status" value="1"/>
</dbReference>
<dbReference type="AlphaFoldDB" id="M8CAY0"/>
<protein>
    <recommendedName>
        <fullName evidence="1">At1g61320/AtMIF1 LRR domain-containing protein</fullName>
    </recommendedName>
</protein>
<dbReference type="InterPro" id="IPR055357">
    <property type="entry name" value="LRR_At1g61320_AtMIF1"/>
</dbReference>
<dbReference type="InterPro" id="IPR032675">
    <property type="entry name" value="LRR_dom_sf"/>
</dbReference>
<dbReference type="InterPro" id="IPR053772">
    <property type="entry name" value="At1g61320/At1g61330-like"/>
</dbReference>
<feature type="domain" description="At1g61320/AtMIF1 LRR" evidence="1">
    <location>
        <begin position="472"/>
        <end position="644"/>
    </location>
</feature>
<dbReference type="EnsemblPlants" id="EMT24242">
    <property type="protein sequence ID" value="EMT24242"/>
    <property type="gene ID" value="F775_03595"/>
</dbReference>
<dbReference type="Pfam" id="PF23622">
    <property type="entry name" value="LRR_At1g61320_AtMIF1"/>
    <property type="match status" value="2"/>
</dbReference>
<dbReference type="SUPFAM" id="SSF52058">
    <property type="entry name" value="L domain-like"/>
    <property type="match status" value="1"/>
</dbReference>
<reference evidence="2" key="1">
    <citation type="submission" date="2015-06" db="UniProtKB">
        <authorList>
            <consortium name="EnsemblPlants"/>
        </authorList>
    </citation>
    <scope>IDENTIFICATION</scope>
</reference>
<accession>M8CAY0</accession>
<evidence type="ECO:0000313" key="2">
    <source>
        <dbReference type="EnsemblPlants" id="EMT24242"/>
    </source>
</evidence>
<name>M8CAY0_AEGTA</name>
<feature type="domain" description="At1g61320/AtMIF1 LRR" evidence="1">
    <location>
        <begin position="209"/>
        <end position="440"/>
    </location>
</feature>
<dbReference type="Gene3D" id="3.80.10.10">
    <property type="entry name" value="Ribonuclease Inhibitor"/>
    <property type="match status" value="1"/>
</dbReference>
<evidence type="ECO:0000259" key="1">
    <source>
        <dbReference type="Pfam" id="PF23622"/>
    </source>
</evidence>